<comment type="caution">
    <text evidence="1">The sequence shown here is derived from an EMBL/GenBank/DDBJ whole genome shotgun (WGS) entry which is preliminary data.</text>
</comment>
<dbReference type="Gene3D" id="1.20.910.10">
    <property type="entry name" value="Heme oxygenase-like"/>
    <property type="match status" value="1"/>
</dbReference>
<accession>A0A7W6S1B9</accession>
<evidence type="ECO:0000313" key="2">
    <source>
        <dbReference type="Proteomes" id="UP000555728"/>
    </source>
</evidence>
<reference evidence="1 2" key="1">
    <citation type="submission" date="2020-08" db="EMBL/GenBank/DDBJ databases">
        <title>Genome sequencing of Purple Non-Sulfur Bacteria from various extreme environments.</title>
        <authorList>
            <person name="Mayer M."/>
        </authorList>
    </citation>
    <scope>NUCLEOTIDE SEQUENCE [LARGE SCALE GENOMIC DNA]</scope>
    <source>
        <strain evidence="1 2">JA135</strain>
    </source>
</reference>
<proteinExistence type="predicted"/>
<dbReference type="GO" id="GO:0004392">
    <property type="term" value="F:heme oxygenase (decyclizing) activity"/>
    <property type="evidence" value="ECO:0007669"/>
    <property type="project" value="InterPro"/>
</dbReference>
<gene>
    <name evidence="1" type="ORF">GGD88_002106</name>
</gene>
<sequence>MTRLRAATREPHEALHRAALLAPLQAPRLEAARYGRILARFDAFLTVAETQVLIPADPWLARQGFARASRRPALAADLADLARAGVTPTADPPAPPAIALPSGPGAALGVLYVTEGSRLGGRGLARHLAGALPAPVAGATRFLGSPEVDLATHWRRVGAVIDTAGRDPGHAAAALEAARRAFALLHHWFDERP</sequence>
<dbReference type="Proteomes" id="UP000555728">
    <property type="component" value="Unassembled WGS sequence"/>
</dbReference>
<protein>
    <submittedName>
        <fullName evidence="1">Heme oxygenase</fullName>
    </submittedName>
</protein>
<dbReference type="AlphaFoldDB" id="A0A7W6S1B9"/>
<evidence type="ECO:0000313" key="1">
    <source>
        <dbReference type="EMBL" id="MBB4286377.1"/>
    </source>
</evidence>
<dbReference type="RefSeq" id="WP_184435196.1">
    <property type="nucleotide sequence ID" value="NZ_JACIGI010000015.1"/>
</dbReference>
<dbReference type="InterPro" id="IPR016084">
    <property type="entry name" value="Haem_Oase-like_multi-hlx"/>
</dbReference>
<dbReference type="InterPro" id="IPR016053">
    <property type="entry name" value="Haem_Oase-like"/>
</dbReference>
<name>A0A7W6S1B9_9PROT</name>
<organism evidence="1 2">
    <name type="scientific">Roseospira goensis</name>
    <dbReference type="NCBI Taxonomy" id="391922"/>
    <lineage>
        <taxon>Bacteria</taxon>
        <taxon>Pseudomonadati</taxon>
        <taxon>Pseudomonadota</taxon>
        <taxon>Alphaproteobacteria</taxon>
        <taxon>Rhodospirillales</taxon>
        <taxon>Rhodospirillaceae</taxon>
        <taxon>Roseospira</taxon>
    </lineage>
</organism>
<dbReference type="Pfam" id="PF01126">
    <property type="entry name" value="Heme_oxygenase"/>
    <property type="match status" value="1"/>
</dbReference>
<dbReference type="GO" id="GO:0006788">
    <property type="term" value="P:heme oxidation"/>
    <property type="evidence" value="ECO:0007669"/>
    <property type="project" value="InterPro"/>
</dbReference>
<dbReference type="SUPFAM" id="SSF48613">
    <property type="entry name" value="Heme oxygenase-like"/>
    <property type="match status" value="1"/>
</dbReference>
<dbReference type="EMBL" id="JACIGI010000015">
    <property type="protein sequence ID" value="MBB4286377.1"/>
    <property type="molecule type" value="Genomic_DNA"/>
</dbReference>
<keyword evidence="2" id="KW-1185">Reference proteome</keyword>
<dbReference type="CDD" id="cd19166">
    <property type="entry name" value="HemeO-bac"/>
    <property type="match status" value="1"/>
</dbReference>